<dbReference type="OrthoDB" id="3040823at2759"/>
<reference evidence="1 2" key="1">
    <citation type="journal article" date="2016" name="Mol. Biol. Evol.">
        <title>Comparative Genomics of Early-Diverging Mushroom-Forming Fungi Provides Insights into the Origins of Lignocellulose Decay Capabilities.</title>
        <authorList>
            <person name="Nagy L.G."/>
            <person name="Riley R."/>
            <person name="Tritt A."/>
            <person name="Adam C."/>
            <person name="Daum C."/>
            <person name="Floudas D."/>
            <person name="Sun H."/>
            <person name="Yadav J.S."/>
            <person name="Pangilinan J."/>
            <person name="Larsson K.H."/>
            <person name="Matsuura K."/>
            <person name="Barry K."/>
            <person name="Labutti K."/>
            <person name="Kuo R."/>
            <person name="Ohm R.A."/>
            <person name="Bhattacharya S.S."/>
            <person name="Shirouzu T."/>
            <person name="Yoshinaga Y."/>
            <person name="Martin F.M."/>
            <person name="Grigoriev I.V."/>
            <person name="Hibbett D.S."/>
        </authorList>
    </citation>
    <scope>NUCLEOTIDE SEQUENCE [LARGE SCALE GENOMIC DNA]</scope>
    <source>
        <strain evidence="1 2">CBS 109695</strain>
    </source>
</reference>
<evidence type="ECO:0000313" key="2">
    <source>
        <dbReference type="Proteomes" id="UP000076532"/>
    </source>
</evidence>
<organism evidence="1 2">
    <name type="scientific">Athelia psychrophila</name>
    <dbReference type="NCBI Taxonomy" id="1759441"/>
    <lineage>
        <taxon>Eukaryota</taxon>
        <taxon>Fungi</taxon>
        <taxon>Dikarya</taxon>
        <taxon>Basidiomycota</taxon>
        <taxon>Agaricomycotina</taxon>
        <taxon>Agaricomycetes</taxon>
        <taxon>Agaricomycetidae</taxon>
        <taxon>Atheliales</taxon>
        <taxon>Atheliaceae</taxon>
        <taxon>Athelia</taxon>
    </lineage>
</organism>
<dbReference type="Proteomes" id="UP000076532">
    <property type="component" value="Unassembled WGS sequence"/>
</dbReference>
<protein>
    <submittedName>
        <fullName evidence="1">Uncharacterized protein</fullName>
    </submittedName>
</protein>
<proteinExistence type="predicted"/>
<dbReference type="AlphaFoldDB" id="A0A166P2D6"/>
<sequence length="123" mass="14121">MELSNWWHRVPELLDMGVLEVFYGCLDASEAPNLDVPELLACDHAYASLLGLTRLGIHEDDKTGRQAAERLLQRWPGIFKWASYFFAVHVKPTARSPQERRFGMNCIEKPVKTVSRRFCVKMG</sequence>
<dbReference type="EMBL" id="KV417519">
    <property type="protein sequence ID" value="KZP25633.1"/>
    <property type="molecule type" value="Genomic_DNA"/>
</dbReference>
<dbReference type="STRING" id="436010.A0A166P2D6"/>
<keyword evidence="2" id="KW-1185">Reference proteome</keyword>
<gene>
    <name evidence="1" type="ORF">FIBSPDRAFT_1007723</name>
</gene>
<evidence type="ECO:0000313" key="1">
    <source>
        <dbReference type="EMBL" id="KZP25633.1"/>
    </source>
</evidence>
<accession>A0A166P2D6</accession>
<name>A0A166P2D6_9AGAM</name>